<dbReference type="PROSITE" id="PS51257">
    <property type="entry name" value="PROKAR_LIPOPROTEIN"/>
    <property type="match status" value="1"/>
</dbReference>
<accession>A0A9D1M631</accession>
<name>A0A9D1M631_9BACT</name>
<dbReference type="Pfam" id="PF04390">
    <property type="entry name" value="LptE"/>
    <property type="match status" value="1"/>
</dbReference>
<dbReference type="EMBL" id="DVNA01000016">
    <property type="protein sequence ID" value="HIU54329.1"/>
    <property type="molecule type" value="Genomic_DNA"/>
</dbReference>
<organism evidence="2 3">
    <name type="scientific">Candidatus Gallibacteroides avistercoris</name>
    <dbReference type="NCBI Taxonomy" id="2840833"/>
    <lineage>
        <taxon>Bacteria</taxon>
        <taxon>Pseudomonadati</taxon>
        <taxon>Bacteroidota</taxon>
        <taxon>Bacteroidia</taxon>
        <taxon>Bacteroidales</taxon>
        <taxon>Bacteroidaceae</taxon>
        <taxon>Bacteroidaceae incertae sedis</taxon>
        <taxon>Candidatus Gallibacteroides</taxon>
    </lineage>
</organism>
<dbReference type="AlphaFoldDB" id="A0A9D1M631"/>
<dbReference type="Proteomes" id="UP000824112">
    <property type="component" value="Unassembled WGS sequence"/>
</dbReference>
<sequence length="166" mass="18451">MKRIIAISLVCLLSACSINYRFNGASIDYTTTKTMSIANFPIKAALVYPPLGPAFNEALQDIFTRQTRLNMVSSNGDLQLEGEITNYALSPQAVGEDAYATKTRLTISVSIRFTNTKDPSQDKSQSFSDYRDFDSTQMLNDVQDELIAEIVESLVDQIFNATVANW</sequence>
<reference evidence="2" key="2">
    <citation type="journal article" date="2021" name="PeerJ">
        <title>Extensive microbial diversity within the chicken gut microbiome revealed by metagenomics and culture.</title>
        <authorList>
            <person name="Gilroy R."/>
            <person name="Ravi A."/>
            <person name="Getino M."/>
            <person name="Pursley I."/>
            <person name="Horton D.L."/>
            <person name="Alikhan N.F."/>
            <person name="Baker D."/>
            <person name="Gharbi K."/>
            <person name="Hall N."/>
            <person name="Watson M."/>
            <person name="Adriaenssens E.M."/>
            <person name="Foster-Nyarko E."/>
            <person name="Jarju S."/>
            <person name="Secka A."/>
            <person name="Antonio M."/>
            <person name="Oren A."/>
            <person name="Chaudhuri R.R."/>
            <person name="La Ragione R."/>
            <person name="Hildebrand F."/>
            <person name="Pallen M.J."/>
        </authorList>
    </citation>
    <scope>NUCLEOTIDE SEQUENCE</scope>
    <source>
        <strain evidence="2">CHK158-818</strain>
    </source>
</reference>
<evidence type="ECO:0000313" key="2">
    <source>
        <dbReference type="EMBL" id="HIU54329.1"/>
    </source>
</evidence>
<dbReference type="GO" id="GO:0043165">
    <property type="term" value="P:Gram-negative-bacterium-type cell outer membrane assembly"/>
    <property type="evidence" value="ECO:0007669"/>
    <property type="project" value="InterPro"/>
</dbReference>
<feature type="chain" id="PRO_5038712187" evidence="1">
    <location>
        <begin position="22"/>
        <end position="166"/>
    </location>
</feature>
<comment type="caution">
    <text evidence="2">The sequence shown here is derived from an EMBL/GenBank/DDBJ whole genome shotgun (WGS) entry which is preliminary data.</text>
</comment>
<proteinExistence type="predicted"/>
<dbReference type="InterPro" id="IPR007485">
    <property type="entry name" value="LPS_assembly_LptE"/>
</dbReference>
<evidence type="ECO:0000256" key="1">
    <source>
        <dbReference type="SAM" id="SignalP"/>
    </source>
</evidence>
<gene>
    <name evidence="2" type="ORF">IAB03_00810</name>
</gene>
<feature type="signal peptide" evidence="1">
    <location>
        <begin position="1"/>
        <end position="21"/>
    </location>
</feature>
<reference evidence="2" key="1">
    <citation type="submission" date="2020-10" db="EMBL/GenBank/DDBJ databases">
        <authorList>
            <person name="Gilroy R."/>
        </authorList>
    </citation>
    <scope>NUCLEOTIDE SEQUENCE</scope>
    <source>
        <strain evidence="2">CHK158-818</strain>
    </source>
</reference>
<evidence type="ECO:0000313" key="3">
    <source>
        <dbReference type="Proteomes" id="UP000824112"/>
    </source>
</evidence>
<keyword evidence="1" id="KW-0732">Signal</keyword>
<protein>
    <submittedName>
        <fullName evidence="2">LptE family protein</fullName>
    </submittedName>
</protein>
<dbReference type="GO" id="GO:0019867">
    <property type="term" value="C:outer membrane"/>
    <property type="evidence" value="ECO:0007669"/>
    <property type="project" value="InterPro"/>
</dbReference>